<comment type="caution">
    <text evidence="2">The sequence shown here is derived from an EMBL/GenBank/DDBJ whole genome shotgun (WGS) entry which is preliminary data.</text>
</comment>
<dbReference type="EMBL" id="BARW01007978">
    <property type="protein sequence ID" value="GAI78777.1"/>
    <property type="molecule type" value="Genomic_DNA"/>
</dbReference>
<sequence length="106" mass="12283">MPEKIEIIKDFNGYADPKIKDVKLNRINGFKTVIIKEGEERMTEEHKLKYLTGEGAKKILELADQKDIDLEDLLSSIKNSIKKEKGESKMTDKKDDERFSKELKIV</sequence>
<evidence type="ECO:0000256" key="1">
    <source>
        <dbReference type="SAM" id="MobiDB-lite"/>
    </source>
</evidence>
<organism evidence="2">
    <name type="scientific">marine sediment metagenome</name>
    <dbReference type="NCBI Taxonomy" id="412755"/>
    <lineage>
        <taxon>unclassified sequences</taxon>
        <taxon>metagenomes</taxon>
        <taxon>ecological metagenomes</taxon>
    </lineage>
</organism>
<protein>
    <submittedName>
        <fullName evidence="2">Uncharacterized protein</fullName>
    </submittedName>
</protein>
<feature type="non-terminal residue" evidence="2">
    <location>
        <position position="106"/>
    </location>
</feature>
<gene>
    <name evidence="2" type="ORF">S12H4_16487</name>
</gene>
<reference evidence="2" key="1">
    <citation type="journal article" date="2014" name="Front. Microbiol.">
        <title>High frequency of phylogenetically diverse reductive dehalogenase-homologous genes in deep subseafloor sedimentary metagenomes.</title>
        <authorList>
            <person name="Kawai M."/>
            <person name="Futagami T."/>
            <person name="Toyoda A."/>
            <person name="Takaki Y."/>
            <person name="Nishi S."/>
            <person name="Hori S."/>
            <person name="Arai W."/>
            <person name="Tsubouchi T."/>
            <person name="Morono Y."/>
            <person name="Uchiyama I."/>
            <person name="Ito T."/>
            <person name="Fujiyama A."/>
            <person name="Inagaki F."/>
            <person name="Takami H."/>
        </authorList>
    </citation>
    <scope>NUCLEOTIDE SEQUENCE</scope>
    <source>
        <strain evidence="2">Expedition CK06-06</strain>
    </source>
</reference>
<accession>X1RDF2</accession>
<dbReference type="AlphaFoldDB" id="X1RDF2"/>
<evidence type="ECO:0000313" key="2">
    <source>
        <dbReference type="EMBL" id="GAI78777.1"/>
    </source>
</evidence>
<feature type="region of interest" description="Disordered" evidence="1">
    <location>
        <begin position="83"/>
        <end position="106"/>
    </location>
</feature>
<name>X1RDF2_9ZZZZ</name>
<proteinExistence type="predicted"/>